<evidence type="ECO:0000313" key="3">
    <source>
        <dbReference type="Proteomes" id="UP001316189"/>
    </source>
</evidence>
<dbReference type="EMBL" id="CP101988">
    <property type="protein sequence ID" value="UUI76447.1"/>
    <property type="molecule type" value="Genomic_DNA"/>
</dbReference>
<dbReference type="PROSITE" id="PS50887">
    <property type="entry name" value="GGDEF"/>
    <property type="match status" value="1"/>
</dbReference>
<dbReference type="InterPro" id="IPR043128">
    <property type="entry name" value="Rev_trsase/Diguanyl_cyclase"/>
</dbReference>
<feature type="domain" description="GGDEF" evidence="1">
    <location>
        <begin position="412"/>
        <end position="544"/>
    </location>
</feature>
<accession>A0ABY5L4F4</accession>
<proteinExistence type="predicted"/>
<dbReference type="PANTHER" id="PTHR45138">
    <property type="entry name" value="REGULATORY COMPONENTS OF SENSORY TRANSDUCTION SYSTEM"/>
    <property type="match status" value="1"/>
</dbReference>
<dbReference type="NCBIfam" id="TIGR00254">
    <property type="entry name" value="GGDEF"/>
    <property type="match status" value="1"/>
</dbReference>
<name>A0ABY5L4F4_9CELL</name>
<dbReference type="InterPro" id="IPR029787">
    <property type="entry name" value="Nucleotide_cyclase"/>
</dbReference>
<dbReference type="SMART" id="SM00267">
    <property type="entry name" value="GGDEF"/>
    <property type="match status" value="1"/>
</dbReference>
<protein>
    <submittedName>
        <fullName evidence="2">GGDEF domain-containing protein</fullName>
    </submittedName>
</protein>
<reference evidence="2 3" key="1">
    <citation type="submission" date="2022-07" db="EMBL/GenBank/DDBJ databases">
        <title>Novel species in genus cellulomonas.</title>
        <authorList>
            <person name="Ye L."/>
        </authorList>
    </citation>
    <scope>NUCLEOTIDE SEQUENCE [LARGE SCALE GENOMIC DNA]</scope>
    <source>
        <strain evidence="3">zg-Y338</strain>
    </source>
</reference>
<evidence type="ECO:0000259" key="1">
    <source>
        <dbReference type="PROSITE" id="PS50887"/>
    </source>
</evidence>
<dbReference type="PANTHER" id="PTHR45138:SF9">
    <property type="entry name" value="DIGUANYLATE CYCLASE DGCM-RELATED"/>
    <property type="match status" value="1"/>
</dbReference>
<dbReference type="SUPFAM" id="SSF48452">
    <property type="entry name" value="TPR-like"/>
    <property type="match status" value="1"/>
</dbReference>
<keyword evidence="3" id="KW-1185">Reference proteome</keyword>
<dbReference type="Gene3D" id="1.25.40.10">
    <property type="entry name" value="Tetratricopeptide repeat domain"/>
    <property type="match status" value="1"/>
</dbReference>
<gene>
    <name evidence="2" type="ORF">NP064_06010</name>
</gene>
<dbReference type="InterPro" id="IPR011990">
    <property type="entry name" value="TPR-like_helical_dom_sf"/>
</dbReference>
<sequence>MGTPDECSSARGAMREAGWTIGGEMVATSEFGVFDLIADRAFWQYQHGDRLAALTLCAHGIAVAERAGDEATVRFLLYTRGRCLIETGQVDAAVVCADELLARTEHDEAPFWEAKALAVRALARIRAGAVIEVVDLLARVWSLVGEPDGRRYNQASAVAVLANGLRTAELYEQSHALTRRLHRLVPPGFDVNVVAQSMRNLCEWGARLLILGHDREATATFAELASRVLLLRRMSHGAPGENGLAADSAEIVAMVGLGDPEGALALAERVGPALEAYRGRPEWLAATCARGLALTVVGRHAEAEAVVAEVRPETLTRDRDVWQTAVDAVLLQAARARFGDHPAATQAIAMFRRVARRTWIDREQRFEALLSKVRIQELVEESARATALSSRDELTGVGNRRAIQEFVSGAEGPVAGVFIDVDDFKWVNDQHSYLVGDAVLVRIAELLGQHARDEDLVARFGGDEFVILPAPGTVMTALALERLARRILAGARAADWDALAPGLSVTLSVGVARVETAEALFDGLSQAVREAKRGGRDQVVVVGG</sequence>
<dbReference type="CDD" id="cd01949">
    <property type="entry name" value="GGDEF"/>
    <property type="match status" value="1"/>
</dbReference>
<evidence type="ECO:0000313" key="2">
    <source>
        <dbReference type="EMBL" id="UUI76447.1"/>
    </source>
</evidence>
<dbReference type="Pfam" id="PF00990">
    <property type="entry name" value="GGDEF"/>
    <property type="match status" value="1"/>
</dbReference>
<dbReference type="RefSeq" id="WP_227568717.1">
    <property type="nucleotide sequence ID" value="NZ_CP101988.1"/>
</dbReference>
<organism evidence="2 3">
    <name type="scientific">Cellulomonas chengniuliangii</name>
    <dbReference type="NCBI Taxonomy" id="2968084"/>
    <lineage>
        <taxon>Bacteria</taxon>
        <taxon>Bacillati</taxon>
        <taxon>Actinomycetota</taxon>
        <taxon>Actinomycetes</taxon>
        <taxon>Micrococcales</taxon>
        <taxon>Cellulomonadaceae</taxon>
        <taxon>Cellulomonas</taxon>
    </lineage>
</organism>
<dbReference type="InterPro" id="IPR000160">
    <property type="entry name" value="GGDEF_dom"/>
</dbReference>
<dbReference type="InterPro" id="IPR050469">
    <property type="entry name" value="Diguanylate_Cyclase"/>
</dbReference>
<dbReference type="Proteomes" id="UP001316189">
    <property type="component" value="Chromosome"/>
</dbReference>
<dbReference type="SUPFAM" id="SSF55073">
    <property type="entry name" value="Nucleotide cyclase"/>
    <property type="match status" value="1"/>
</dbReference>
<dbReference type="Gene3D" id="3.30.70.270">
    <property type="match status" value="1"/>
</dbReference>